<evidence type="ECO:0000259" key="3">
    <source>
        <dbReference type="SMART" id="SM00939"/>
    </source>
</evidence>
<dbReference type="EMBL" id="SWKR01000002">
    <property type="protein sequence ID" value="TKD50656.1"/>
    <property type="molecule type" value="Genomic_DNA"/>
</dbReference>
<dbReference type="PANTHER" id="PTHR43056:SF10">
    <property type="entry name" value="COCE_NOND FAMILY, PUTATIVE (AFU_ORTHOLOGUE AFUA_7G00600)-RELATED"/>
    <property type="match status" value="1"/>
</dbReference>
<dbReference type="InterPro" id="IPR029058">
    <property type="entry name" value="AB_hydrolase_fold"/>
</dbReference>
<dbReference type="GO" id="GO:0005506">
    <property type="term" value="F:iron ion binding"/>
    <property type="evidence" value="ECO:0007669"/>
    <property type="project" value="InterPro"/>
</dbReference>
<dbReference type="SMART" id="SM00939">
    <property type="entry name" value="PepX_C"/>
    <property type="match status" value="1"/>
</dbReference>
<dbReference type="InterPro" id="IPR013736">
    <property type="entry name" value="Xaa-Pro_dipept_C"/>
</dbReference>
<evidence type="ECO:0000313" key="4">
    <source>
        <dbReference type="EMBL" id="TKD50656.1"/>
    </source>
</evidence>
<reference evidence="4 5" key="1">
    <citation type="submission" date="2019-04" db="EMBL/GenBank/DDBJ databases">
        <authorList>
            <person name="Yang Y."/>
            <person name="Wei D."/>
        </authorList>
    </citation>
    <scope>NUCLEOTIDE SEQUENCE [LARGE SCALE GENOMIC DNA]</scope>
    <source>
        <strain evidence="4 5">L-1-4w-11</strain>
    </source>
</reference>
<keyword evidence="1 4" id="KW-0378">Hydrolase</keyword>
<organism evidence="4 5">
    <name type="scientific">Sphingomonas baiyangensis</name>
    <dbReference type="NCBI Taxonomy" id="2572576"/>
    <lineage>
        <taxon>Bacteria</taxon>
        <taxon>Pseudomonadati</taxon>
        <taxon>Pseudomonadota</taxon>
        <taxon>Alphaproteobacteria</taxon>
        <taxon>Sphingomonadales</taxon>
        <taxon>Sphingomonadaceae</taxon>
        <taxon>Sphingomonas</taxon>
    </lineage>
</organism>
<dbReference type="GO" id="GO:0016705">
    <property type="term" value="F:oxidoreductase activity, acting on paired donors, with incorporation or reduction of molecular oxygen"/>
    <property type="evidence" value="ECO:0007669"/>
    <property type="project" value="InterPro"/>
</dbReference>
<dbReference type="InterPro" id="IPR000383">
    <property type="entry name" value="Xaa-Pro-like_dom"/>
</dbReference>
<dbReference type="PROSITE" id="PS00086">
    <property type="entry name" value="CYTOCHROME_P450"/>
    <property type="match status" value="1"/>
</dbReference>
<dbReference type="Proteomes" id="UP000309138">
    <property type="component" value="Unassembled WGS sequence"/>
</dbReference>
<protein>
    <submittedName>
        <fullName evidence="4">CocE/NonD family hydrolase</fullName>
    </submittedName>
</protein>
<feature type="region of interest" description="Disordered" evidence="2">
    <location>
        <begin position="39"/>
        <end position="60"/>
    </location>
</feature>
<comment type="caution">
    <text evidence="4">The sequence shown here is derived from an EMBL/GenBank/DDBJ whole genome shotgun (WGS) entry which is preliminary data.</text>
</comment>
<sequence length="615" mass="69136">MAGLRQRSYRRERRRCRGFGHGYPLCAGQRDARVPVVGDPLSDRGAHTARRSVPSTGGSMTERFQPIMREGADPAQAVFKAQPHPGVGRIVRVEDGLRFERDIPVRLRDGVEMLVDMYLPADLPEGATVPAIIGWSPYGKHNLADNLWPSAGIEPGWISKHTAFEAPDPAYWCAHGYAVVYPDPRGSWYSQGEMNHGGPQEAEDTYDLIEWCAEQPWCNGRVGMSGVSYLAASQYQVAPLKPPHLAAINPWEAFSDWYREFGYHGGIRDTGFVPKATMGLRWSTTRTEDTMANMLAHPLIDEYWRSKDVDLAGTECPAFFVASWSDQGFHTRGTLEAYKAASSPHKYLLVHGQKKWAHYYDPANVELLRAFFDTNLRGEGKLDWPPVRIEVRERSGVGTWRDEQEWPLARTEYMPLHLDAASHSLSREPVPDESEARYDSEAGGSAHFDIRFDEDTELTGHAKLRLWVETPEHDDMDIFVALQKLDGQGNIVPFTFYATSEEGPVALGWLRASHRALDAEKSTPWQPVHPHTHEEPLEPGVAVPLEIEIWPSSTLFRAGEGLRVLVQGEDIYTEIPQPGPSMMRHEDTRNRGIHVLRTGGRYDSHLLVPVIPKDA</sequence>
<dbReference type="SUPFAM" id="SSF49785">
    <property type="entry name" value="Galactose-binding domain-like"/>
    <property type="match status" value="1"/>
</dbReference>
<dbReference type="PANTHER" id="PTHR43056">
    <property type="entry name" value="PEPTIDASE S9 PROLYL OLIGOPEPTIDASE"/>
    <property type="match status" value="1"/>
</dbReference>
<accession>A0A4U1L3H2</accession>
<evidence type="ECO:0000256" key="1">
    <source>
        <dbReference type="ARBA" id="ARBA00022801"/>
    </source>
</evidence>
<feature type="domain" description="Xaa-Pro dipeptidyl-peptidase C-terminal" evidence="3">
    <location>
        <begin position="369"/>
        <end position="607"/>
    </location>
</feature>
<dbReference type="SUPFAM" id="SSF53474">
    <property type="entry name" value="alpha/beta-Hydrolases"/>
    <property type="match status" value="1"/>
</dbReference>
<dbReference type="NCBIfam" id="TIGR00976">
    <property type="entry name" value="CocE_NonD"/>
    <property type="match status" value="2"/>
</dbReference>
<dbReference type="InterPro" id="IPR017972">
    <property type="entry name" value="Cyt_P450_CS"/>
</dbReference>
<name>A0A4U1L3H2_9SPHN</name>
<gene>
    <name evidence="4" type="ORF">FBR43_07645</name>
</gene>
<dbReference type="InterPro" id="IPR050585">
    <property type="entry name" value="Xaa-Pro_dipeptidyl-ppase/CocE"/>
</dbReference>
<dbReference type="Gene3D" id="2.60.120.260">
    <property type="entry name" value="Galactose-binding domain-like"/>
    <property type="match status" value="1"/>
</dbReference>
<evidence type="ECO:0000313" key="5">
    <source>
        <dbReference type="Proteomes" id="UP000309138"/>
    </source>
</evidence>
<dbReference type="InterPro" id="IPR005674">
    <property type="entry name" value="CocE/Ser_esterase"/>
</dbReference>
<dbReference type="GO" id="GO:0008239">
    <property type="term" value="F:dipeptidyl-peptidase activity"/>
    <property type="evidence" value="ECO:0007669"/>
    <property type="project" value="InterPro"/>
</dbReference>
<dbReference type="OrthoDB" id="9806163at2"/>
<dbReference type="Pfam" id="PF08530">
    <property type="entry name" value="PepX_C"/>
    <property type="match status" value="1"/>
</dbReference>
<dbReference type="Pfam" id="PF02129">
    <property type="entry name" value="Peptidase_S15"/>
    <property type="match status" value="2"/>
</dbReference>
<dbReference type="InterPro" id="IPR008979">
    <property type="entry name" value="Galactose-bd-like_sf"/>
</dbReference>
<dbReference type="Gene3D" id="1.10.3020.20">
    <property type="match status" value="1"/>
</dbReference>
<dbReference type="Gene3D" id="3.40.50.1820">
    <property type="entry name" value="alpha/beta hydrolase"/>
    <property type="match status" value="1"/>
</dbReference>
<keyword evidence="5" id="KW-1185">Reference proteome</keyword>
<dbReference type="AlphaFoldDB" id="A0A4U1L3H2"/>
<evidence type="ECO:0000256" key="2">
    <source>
        <dbReference type="SAM" id="MobiDB-lite"/>
    </source>
</evidence>
<proteinExistence type="predicted"/>